<name>A0ABU9YYS6_9RHOO</name>
<sequence length="236" mass="26689">MIFSEKFLEDLKNDPLHGMIILINVARENLTKNTAEWTEQDYQVLLEAYALITEIIESKLLDITPPNFAISGNRDQDCKLTFAYLNSQEEYCIAESSKLKITSLRSHFRTALSSGFSYEFSQGDLERVQLLINQIRELISQTVSLEKDHQRRLLSRLEKLQSEMHKKVSDLDRFWGLIGDAGVVLGKLGTDAKPIVDRIKEIADIVWQTQSRAEELPSGTSVPLLANKSAADSGMD</sequence>
<gene>
    <name evidence="1" type="ORF">ABDB84_10195</name>
</gene>
<evidence type="ECO:0000313" key="2">
    <source>
        <dbReference type="Proteomes" id="UP001410394"/>
    </source>
</evidence>
<protein>
    <submittedName>
        <fullName evidence="1">Uncharacterized protein</fullName>
    </submittedName>
</protein>
<comment type="caution">
    <text evidence="1">The sequence shown here is derived from an EMBL/GenBank/DDBJ whole genome shotgun (WGS) entry which is preliminary data.</text>
</comment>
<accession>A0ABU9YYS6</accession>
<keyword evidence="2" id="KW-1185">Reference proteome</keyword>
<organism evidence="1 2">
    <name type="scientific">Uliginosibacterium sediminicola</name>
    <dbReference type="NCBI Taxonomy" id="2024550"/>
    <lineage>
        <taxon>Bacteria</taxon>
        <taxon>Pseudomonadati</taxon>
        <taxon>Pseudomonadota</taxon>
        <taxon>Betaproteobacteria</taxon>
        <taxon>Rhodocyclales</taxon>
        <taxon>Zoogloeaceae</taxon>
        <taxon>Uliginosibacterium</taxon>
    </lineage>
</organism>
<proteinExistence type="predicted"/>
<evidence type="ECO:0000313" key="1">
    <source>
        <dbReference type="EMBL" id="MEN3068851.1"/>
    </source>
</evidence>
<reference evidence="1 2" key="1">
    <citation type="journal article" date="2018" name="Int. J. Syst. Evol. Microbiol.">
        <title>Uliginosibacterium sediminicola sp. nov., isolated from freshwater sediment.</title>
        <authorList>
            <person name="Hwang W.M."/>
            <person name="Kim S.M."/>
            <person name="Kang K."/>
            <person name="Ahn T.Y."/>
        </authorList>
    </citation>
    <scope>NUCLEOTIDE SEQUENCE [LARGE SCALE GENOMIC DNA]</scope>
    <source>
        <strain evidence="1 2">M1-21</strain>
    </source>
</reference>
<dbReference type="Proteomes" id="UP001410394">
    <property type="component" value="Unassembled WGS sequence"/>
</dbReference>
<dbReference type="EMBL" id="JBDIVE010000004">
    <property type="protein sequence ID" value="MEN3068851.1"/>
    <property type="molecule type" value="Genomic_DNA"/>
</dbReference>
<dbReference type="RefSeq" id="WP_345919620.1">
    <property type="nucleotide sequence ID" value="NZ_JBDIVE010000004.1"/>
</dbReference>